<dbReference type="EMBL" id="CABFNP030001012">
    <property type="protein sequence ID" value="CAI6090366.1"/>
    <property type="molecule type" value="Genomic_DNA"/>
</dbReference>
<feature type="compositionally biased region" description="Low complexity" evidence="1">
    <location>
        <begin position="694"/>
        <end position="712"/>
    </location>
</feature>
<evidence type="ECO:0000256" key="1">
    <source>
        <dbReference type="SAM" id="MobiDB-lite"/>
    </source>
</evidence>
<name>A0AA35M605_9HYPO</name>
<accession>A0AA35M605</accession>
<organism evidence="2 3">
    <name type="scientific">Clonostachys chloroleuca</name>
    <dbReference type="NCBI Taxonomy" id="1926264"/>
    <lineage>
        <taxon>Eukaryota</taxon>
        <taxon>Fungi</taxon>
        <taxon>Dikarya</taxon>
        <taxon>Ascomycota</taxon>
        <taxon>Pezizomycotina</taxon>
        <taxon>Sordariomycetes</taxon>
        <taxon>Hypocreomycetidae</taxon>
        <taxon>Hypocreales</taxon>
        <taxon>Bionectriaceae</taxon>
        <taxon>Clonostachys</taxon>
    </lineage>
</organism>
<dbReference type="AlphaFoldDB" id="A0AA35M605"/>
<feature type="compositionally biased region" description="Polar residues" evidence="1">
    <location>
        <begin position="296"/>
        <end position="323"/>
    </location>
</feature>
<feature type="region of interest" description="Disordered" evidence="1">
    <location>
        <begin position="57"/>
        <end position="104"/>
    </location>
</feature>
<keyword evidence="3" id="KW-1185">Reference proteome</keyword>
<reference evidence="2" key="1">
    <citation type="submission" date="2023-01" db="EMBL/GenBank/DDBJ databases">
        <authorList>
            <person name="Piombo E."/>
        </authorList>
    </citation>
    <scope>NUCLEOTIDE SEQUENCE</scope>
</reference>
<feature type="region of interest" description="Disordered" evidence="1">
    <location>
        <begin position="565"/>
        <end position="610"/>
    </location>
</feature>
<gene>
    <name evidence="2" type="ORF">CCHLO57077_00001974</name>
</gene>
<dbReference type="Proteomes" id="UP001160390">
    <property type="component" value="Unassembled WGS sequence"/>
</dbReference>
<feature type="compositionally biased region" description="Basic and acidic residues" evidence="1">
    <location>
        <begin position="650"/>
        <end position="660"/>
    </location>
</feature>
<feature type="compositionally biased region" description="Polar residues" evidence="1">
    <location>
        <begin position="430"/>
        <end position="440"/>
    </location>
</feature>
<feature type="compositionally biased region" description="Basic and acidic residues" evidence="1">
    <location>
        <begin position="57"/>
        <end position="74"/>
    </location>
</feature>
<feature type="compositionally biased region" description="Polar residues" evidence="1">
    <location>
        <begin position="666"/>
        <end position="679"/>
    </location>
</feature>
<comment type="caution">
    <text evidence="2">The sequence shown here is derived from an EMBL/GenBank/DDBJ whole genome shotgun (WGS) entry which is preliminary data.</text>
</comment>
<sequence length="751" mass="83060">MAHVASQRNIANLLKRRNATTIPRDQQKILDQPGSWAVELDNDSQLRVPRHVLETAKEVARASRKQASTEKKEPTLPQGRQPEKILSETNDVAKSVPDSSLDSSIGNATQERFVSWSPSPARSLSSPPPTGHDRANFLELRLTEIWGGDGWLPPSHRDRSRLTLSERVLAALFRVTEIAQLKGVPLQSLWQKGGHLHPLSKSWPDVEEQCLQMVHRMETKYALADTEPAHANSQVLADNDGGEETVALPKTKPAIISRYLAADFNFPSSGPEDALETQLPEAQIVSQAPINRAATTPQLSNKSSSSAHIPATSNTPPCAQPSQRMIPATVRKHPSPPREGLGEPGKKRRRMKPIQFSDPDDPEENVAAVECSRNTTTFSRMAPTKIYTQISSSNSISSSMLVPATIPQSPPIRKSPPQGRAQRASGLSGGAQNQTTGQLNDKNDAIETIVPPTIPELKPFELFTQTYPAYEKDYRGTRWSFIRACVCLDYLMKANSLREYLWDDFIRAFSADYVEYVENTSDPLPALDWFNTLTGAPVFTQLLVKRDTIHDILNTYPDELQMAKSYTNEEGKNRGRDSRSRGSDHKSASPAEPPRVSPQQISSPPRILIDPETVVETVPSTSIEVQDVQNNIPPISPKPRLPSSPTTPTVDREPEKHDTPPAETIVPSTTRLEYPTQVNFPHPLLDTPHPPIPSSARSTATRSSTGTRRGSSYLQRLASSAKDPDAKRRERLRRHFLKKKSGSTPSSRKAA</sequence>
<proteinExistence type="predicted"/>
<feature type="compositionally biased region" description="Basic residues" evidence="1">
    <location>
        <begin position="729"/>
        <end position="741"/>
    </location>
</feature>
<feature type="region of interest" description="Disordered" evidence="1">
    <location>
        <begin position="625"/>
        <end position="751"/>
    </location>
</feature>
<feature type="region of interest" description="Disordered" evidence="1">
    <location>
        <begin position="401"/>
        <end position="444"/>
    </location>
</feature>
<feature type="compositionally biased region" description="Polar residues" evidence="1">
    <location>
        <begin position="742"/>
        <end position="751"/>
    </location>
</feature>
<feature type="compositionally biased region" description="Basic and acidic residues" evidence="1">
    <location>
        <begin position="567"/>
        <end position="587"/>
    </location>
</feature>
<protein>
    <submittedName>
        <fullName evidence="2">Uncharacterized protein</fullName>
    </submittedName>
</protein>
<evidence type="ECO:0000313" key="2">
    <source>
        <dbReference type="EMBL" id="CAI6090366.1"/>
    </source>
</evidence>
<evidence type="ECO:0000313" key="3">
    <source>
        <dbReference type="Proteomes" id="UP001160390"/>
    </source>
</evidence>
<feature type="compositionally biased region" description="Polar residues" evidence="1">
    <location>
        <begin position="87"/>
        <end position="104"/>
    </location>
</feature>
<feature type="region of interest" description="Disordered" evidence="1">
    <location>
        <begin position="296"/>
        <end position="366"/>
    </location>
</feature>